<dbReference type="InterPro" id="IPR016181">
    <property type="entry name" value="Acyl_CoA_acyltransferase"/>
</dbReference>
<protein>
    <recommendedName>
        <fullName evidence="1">N-acetyltransferase domain-containing protein</fullName>
    </recommendedName>
</protein>
<dbReference type="OrthoDB" id="2744543at2759"/>
<dbReference type="Gene3D" id="3.40.630.30">
    <property type="match status" value="1"/>
</dbReference>
<accession>A0A8S1JFK3</accession>
<reference evidence="2" key="1">
    <citation type="submission" date="2020-12" db="EMBL/GenBank/DDBJ databases">
        <authorList>
            <person name="Iha C."/>
        </authorList>
    </citation>
    <scope>NUCLEOTIDE SEQUENCE</scope>
</reference>
<feature type="domain" description="N-acetyltransferase" evidence="1">
    <location>
        <begin position="27"/>
        <end position="65"/>
    </location>
</feature>
<dbReference type="AlphaFoldDB" id="A0A8S1JFK3"/>
<dbReference type="Pfam" id="PF00583">
    <property type="entry name" value="Acetyltransf_1"/>
    <property type="match status" value="1"/>
</dbReference>
<dbReference type="EMBL" id="CAJHUC010003057">
    <property type="protein sequence ID" value="CAD7705235.1"/>
    <property type="molecule type" value="Genomic_DNA"/>
</dbReference>
<evidence type="ECO:0000313" key="3">
    <source>
        <dbReference type="Proteomes" id="UP000708148"/>
    </source>
</evidence>
<dbReference type="CDD" id="cd04301">
    <property type="entry name" value="NAT_SF"/>
    <property type="match status" value="1"/>
</dbReference>
<gene>
    <name evidence="2" type="ORF">OSTQU699_LOCUS10590</name>
</gene>
<dbReference type="SUPFAM" id="SSF55729">
    <property type="entry name" value="Acyl-CoA N-acyltransferases (Nat)"/>
    <property type="match status" value="1"/>
</dbReference>
<proteinExistence type="predicted"/>
<evidence type="ECO:0000259" key="1">
    <source>
        <dbReference type="Pfam" id="PF00583"/>
    </source>
</evidence>
<organism evidence="2 3">
    <name type="scientific">Ostreobium quekettii</name>
    <dbReference type="NCBI Taxonomy" id="121088"/>
    <lineage>
        <taxon>Eukaryota</taxon>
        <taxon>Viridiplantae</taxon>
        <taxon>Chlorophyta</taxon>
        <taxon>core chlorophytes</taxon>
        <taxon>Ulvophyceae</taxon>
        <taxon>TCBD clade</taxon>
        <taxon>Bryopsidales</taxon>
        <taxon>Ostreobineae</taxon>
        <taxon>Ostreobiaceae</taxon>
        <taxon>Ostreobium</taxon>
    </lineage>
</organism>
<dbReference type="GO" id="GO:0016747">
    <property type="term" value="F:acyltransferase activity, transferring groups other than amino-acyl groups"/>
    <property type="evidence" value="ECO:0007669"/>
    <property type="project" value="InterPro"/>
</dbReference>
<evidence type="ECO:0000313" key="2">
    <source>
        <dbReference type="EMBL" id="CAD7705235.1"/>
    </source>
</evidence>
<sequence>MLDLQPVLHLATHWDSTMLQCLVDAFVQVATMHNVVVHPKYNGLGIGSTIVERLLQQVVRLGICEVGAMVPLHLEGYFALCGFGDDPESALPMTYRKHKDRFTFSPPRLTPTLHHLLLQESSKSEGRM</sequence>
<name>A0A8S1JFK3_9CHLO</name>
<keyword evidence="3" id="KW-1185">Reference proteome</keyword>
<dbReference type="InterPro" id="IPR000182">
    <property type="entry name" value="GNAT_dom"/>
</dbReference>
<comment type="caution">
    <text evidence="2">The sequence shown here is derived from an EMBL/GenBank/DDBJ whole genome shotgun (WGS) entry which is preliminary data.</text>
</comment>
<dbReference type="Proteomes" id="UP000708148">
    <property type="component" value="Unassembled WGS sequence"/>
</dbReference>